<evidence type="ECO:0000313" key="6">
    <source>
        <dbReference type="Proteomes" id="UP000005496"/>
    </source>
</evidence>
<dbReference type="Pfam" id="PF00809">
    <property type="entry name" value="Pterin_bind"/>
    <property type="match status" value="1"/>
</dbReference>
<gene>
    <name evidence="5" type="ORF">Dthio_PD3223</name>
</gene>
<dbReference type="Proteomes" id="UP000005496">
    <property type="component" value="Unassembled WGS sequence"/>
</dbReference>
<dbReference type="GO" id="GO:0042558">
    <property type="term" value="P:pteridine-containing compound metabolic process"/>
    <property type="evidence" value="ECO:0007669"/>
    <property type="project" value="InterPro"/>
</dbReference>
<dbReference type="eggNOG" id="COG1410">
    <property type="taxonomic scope" value="Bacteria"/>
</dbReference>
<dbReference type="GO" id="GO:0008705">
    <property type="term" value="F:methionine synthase activity"/>
    <property type="evidence" value="ECO:0007669"/>
    <property type="project" value="TreeGrafter"/>
</dbReference>
<evidence type="ECO:0000256" key="2">
    <source>
        <dbReference type="ARBA" id="ARBA00022603"/>
    </source>
</evidence>
<comment type="caution">
    <text evidence="5">The sequence shown here is derived from an EMBL/GenBank/DDBJ whole genome shotgun (WGS) entry which is preliminary data.</text>
</comment>
<dbReference type="InterPro" id="IPR000489">
    <property type="entry name" value="Pterin-binding_dom"/>
</dbReference>
<dbReference type="SUPFAM" id="SSF51717">
    <property type="entry name" value="Dihydropteroate synthetase-like"/>
    <property type="match status" value="1"/>
</dbReference>
<dbReference type="RefSeq" id="WP_008868917.1">
    <property type="nucleotide sequence ID" value="NZ_ACJN02000001.1"/>
</dbReference>
<protein>
    <submittedName>
        <fullName evidence="5">Dihydropteroate synthase DHPS</fullName>
    </submittedName>
</protein>
<evidence type="ECO:0000256" key="1">
    <source>
        <dbReference type="ARBA" id="ARBA00010398"/>
    </source>
</evidence>
<evidence type="ECO:0000313" key="5">
    <source>
        <dbReference type="EMBL" id="EFI35788.1"/>
    </source>
</evidence>
<feature type="domain" description="Pterin-binding" evidence="4">
    <location>
        <begin position="1"/>
        <end position="248"/>
    </location>
</feature>
<dbReference type="NCBIfam" id="NF005719">
    <property type="entry name" value="PRK07535.1"/>
    <property type="match status" value="1"/>
</dbReference>
<name>D6SM77_9BACT</name>
<keyword evidence="6" id="KW-1185">Reference proteome</keyword>
<dbReference type="AlphaFoldDB" id="D6SM77"/>
<keyword evidence="2" id="KW-0489">Methyltransferase</keyword>
<evidence type="ECO:0000256" key="3">
    <source>
        <dbReference type="ARBA" id="ARBA00022679"/>
    </source>
</evidence>
<dbReference type="PROSITE" id="PS50972">
    <property type="entry name" value="PTERIN_BINDING"/>
    <property type="match status" value="1"/>
</dbReference>
<dbReference type="GO" id="GO:0005829">
    <property type="term" value="C:cytosol"/>
    <property type="evidence" value="ECO:0007669"/>
    <property type="project" value="TreeGrafter"/>
</dbReference>
<dbReference type="EMBL" id="ACJN02000001">
    <property type="protein sequence ID" value="EFI35788.1"/>
    <property type="molecule type" value="Genomic_DNA"/>
</dbReference>
<keyword evidence="3" id="KW-0808">Transferase</keyword>
<evidence type="ECO:0000259" key="4">
    <source>
        <dbReference type="PROSITE" id="PS50972"/>
    </source>
</evidence>
<sequence>MLIIGEKINVMLKQIGQAMKDRDKKPIQDLAVSQVQAGANALDINAGPATKNGPEIMQWLVNTVQEVTDVTLSLDTTNAEAMEAGLQVCKNPAIINSTSGDRAKLETIMPMAKKYDADVIGLTMTSAGVSRDANERVAIAVDIMTAMAEFDVPVERLYLDPLILPVGVAQNQAMEVVEAIKMFRQLNDPPIKSVVGLSNVYNGTPERLHSILSSTYLVMLMTVGLDAAIADPMDQRLMESMKTARLFKNDILYCDSYLE</sequence>
<organism evidence="5 6">
    <name type="scientific">Desulfonatronospira thiodismutans ASO3-1</name>
    <dbReference type="NCBI Taxonomy" id="555779"/>
    <lineage>
        <taxon>Bacteria</taxon>
        <taxon>Pseudomonadati</taxon>
        <taxon>Thermodesulfobacteriota</taxon>
        <taxon>Desulfovibrionia</taxon>
        <taxon>Desulfovibrionales</taxon>
        <taxon>Desulfonatronovibrionaceae</taxon>
        <taxon>Desulfonatronospira</taxon>
    </lineage>
</organism>
<proteinExistence type="inferred from homology"/>
<dbReference type="PANTHER" id="PTHR45833">
    <property type="entry name" value="METHIONINE SYNTHASE"/>
    <property type="match status" value="1"/>
</dbReference>
<accession>D6SM77</accession>
<dbReference type="InterPro" id="IPR050554">
    <property type="entry name" value="Met_Synthase/Corrinoid"/>
</dbReference>
<dbReference type="Gene3D" id="3.20.20.20">
    <property type="entry name" value="Dihydropteroate synthase-like"/>
    <property type="match status" value="1"/>
</dbReference>
<reference evidence="5" key="1">
    <citation type="submission" date="2010-05" db="EMBL/GenBank/DDBJ databases">
        <title>The draft genome of Desulfonatronospira thiodismutans ASO3-1.</title>
        <authorList>
            <consortium name="US DOE Joint Genome Institute (JGI-PGF)"/>
            <person name="Lucas S."/>
            <person name="Copeland A."/>
            <person name="Lapidus A."/>
            <person name="Cheng J.-F."/>
            <person name="Bruce D."/>
            <person name="Goodwin L."/>
            <person name="Pitluck S."/>
            <person name="Chertkov O."/>
            <person name="Brettin T."/>
            <person name="Detter J.C."/>
            <person name="Han C."/>
            <person name="Land M.L."/>
            <person name="Hauser L."/>
            <person name="Kyrpides N."/>
            <person name="Mikhailova N."/>
            <person name="Muyzer G."/>
            <person name="Woyke T."/>
        </authorList>
    </citation>
    <scope>NUCLEOTIDE SEQUENCE [LARGE SCALE GENOMIC DNA]</scope>
    <source>
        <strain evidence="5">ASO3-1</strain>
    </source>
</reference>
<dbReference type="InterPro" id="IPR011005">
    <property type="entry name" value="Dihydropteroate_synth-like_sf"/>
</dbReference>
<comment type="similarity">
    <text evidence="1">Belongs to the vitamin-B12 dependent methionine synthase family.</text>
</comment>
<dbReference type="GO" id="GO:0032259">
    <property type="term" value="P:methylation"/>
    <property type="evidence" value="ECO:0007669"/>
    <property type="project" value="UniProtKB-KW"/>
</dbReference>